<dbReference type="Proteomes" id="UP000216991">
    <property type="component" value="Unassembled WGS sequence"/>
</dbReference>
<feature type="domain" description="Core-binding (CB)" evidence="11">
    <location>
        <begin position="1"/>
        <end position="90"/>
    </location>
</feature>
<keyword evidence="5 9" id="KW-0229">DNA integration</keyword>
<evidence type="ECO:0000259" key="11">
    <source>
        <dbReference type="PROSITE" id="PS51900"/>
    </source>
</evidence>
<feature type="active site" evidence="9">
    <location>
        <position position="245"/>
    </location>
</feature>
<dbReference type="GO" id="GO:0051301">
    <property type="term" value="P:cell division"/>
    <property type="evidence" value="ECO:0007669"/>
    <property type="project" value="UniProtKB-KW"/>
</dbReference>
<comment type="subunit">
    <text evidence="9">Forms a cyclic heterotetrameric complex composed of two molecules of XerC and two molecules of XerD.</text>
</comment>
<keyword evidence="3 9" id="KW-0132">Cell division</keyword>
<dbReference type="PROSITE" id="PS51898">
    <property type="entry name" value="TYR_RECOMBINASE"/>
    <property type="match status" value="1"/>
</dbReference>
<keyword evidence="2 9" id="KW-0963">Cytoplasm</keyword>
<dbReference type="GO" id="GO:0006313">
    <property type="term" value="P:DNA transposition"/>
    <property type="evidence" value="ECO:0007669"/>
    <property type="project" value="UniProtKB-UniRule"/>
</dbReference>
<keyword evidence="8 9" id="KW-0131">Cell cycle</keyword>
<dbReference type="InterPro" id="IPR013762">
    <property type="entry name" value="Integrase-like_cat_sf"/>
</dbReference>
<evidence type="ECO:0000256" key="5">
    <source>
        <dbReference type="ARBA" id="ARBA00022908"/>
    </source>
</evidence>
<feature type="active site" evidence="9">
    <location>
        <position position="271"/>
    </location>
</feature>
<keyword evidence="13" id="KW-1185">Reference proteome</keyword>
<feature type="active site" evidence="9">
    <location>
        <position position="177"/>
    </location>
</feature>
<dbReference type="InterPro" id="IPR044068">
    <property type="entry name" value="CB"/>
</dbReference>
<dbReference type="InterPro" id="IPR002104">
    <property type="entry name" value="Integrase_catalytic"/>
</dbReference>
<evidence type="ECO:0000256" key="7">
    <source>
        <dbReference type="ARBA" id="ARBA00023172"/>
    </source>
</evidence>
<organism evidence="12 13">
    <name type="scientific">Sandarakinorhabdus cyanobacteriorum</name>
    <dbReference type="NCBI Taxonomy" id="1981098"/>
    <lineage>
        <taxon>Bacteria</taxon>
        <taxon>Pseudomonadati</taxon>
        <taxon>Pseudomonadota</taxon>
        <taxon>Alphaproteobacteria</taxon>
        <taxon>Sphingomonadales</taxon>
        <taxon>Sphingosinicellaceae</taxon>
        <taxon>Sandarakinorhabdus</taxon>
    </lineage>
</organism>
<reference evidence="12 13" key="1">
    <citation type="submission" date="2017-07" db="EMBL/GenBank/DDBJ databases">
        <title>Sandarakinorhabdus cyanobacteriorum sp. nov., a novel bacterium isolated from cyanobacterial aggregates in a eutrophic lake.</title>
        <authorList>
            <person name="Cai H."/>
        </authorList>
    </citation>
    <scope>NUCLEOTIDE SEQUENCE [LARGE SCALE GENOMIC DNA]</scope>
    <source>
        <strain evidence="12 13">TH057</strain>
    </source>
</reference>
<accession>A0A255YBA9</accession>
<evidence type="ECO:0000256" key="9">
    <source>
        <dbReference type="HAMAP-Rule" id="MF_01808"/>
    </source>
</evidence>
<evidence type="ECO:0000256" key="6">
    <source>
        <dbReference type="ARBA" id="ARBA00023125"/>
    </source>
</evidence>
<feature type="active site" description="O-(3'-phospho-DNA)-tyrosine intermediate" evidence="9">
    <location>
        <position position="280"/>
    </location>
</feature>
<sequence length="300" mass="31715">MASLIGRFLAFSGDQRRLSPHTLKAYGQTLERFDDFLGKHLGGAVVGGRLAGLAPADLRAFLAMRRGEGLAAASLAREVSALKGFFAWARRREGLACDAIAALKAPKQPRRLPRAVAPADIGQLVDVVADAARQPWQAARDVAVLLLLYGAGLRIGEAMGLTGAVLPLGEAMPVTGKRAKTRVVPILPQVRAAIEDYVQLCPFDMAADAPLFRGARGGALDPGTVRRAVQAARAGLGLPASATPHALRHSFATHLLARGADLRQLQELLGHASLSSTQIYTAVDAAQLLDAWRSAHPRAD</sequence>
<evidence type="ECO:0000256" key="8">
    <source>
        <dbReference type="ARBA" id="ARBA00023306"/>
    </source>
</evidence>
<gene>
    <name evidence="9" type="primary">xerC</name>
    <name evidence="12" type="ORF">CHU93_12010</name>
</gene>
<comment type="subcellular location">
    <subcellularLocation>
        <location evidence="1 9">Cytoplasm</location>
    </subcellularLocation>
</comment>
<name>A0A255YBA9_9SPHN</name>
<dbReference type="PROSITE" id="PS51900">
    <property type="entry name" value="CB"/>
    <property type="match status" value="1"/>
</dbReference>
<keyword evidence="6 9" id="KW-0238">DNA-binding</keyword>
<evidence type="ECO:0000256" key="3">
    <source>
        <dbReference type="ARBA" id="ARBA00022618"/>
    </source>
</evidence>
<dbReference type="HAMAP" id="MF_01808">
    <property type="entry name" value="Recomb_XerC_XerD"/>
    <property type="match status" value="1"/>
</dbReference>
<dbReference type="Pfam" id="PF02899">
    <property type="entry name" value="Phage_int_SAM_1"/>
    <property type="match status" value="1"/>
</dbReference>
<dbReference type="InterPro" id="IPR023009">
    <property type="entry name" value="Tyrosine_recombinase_XerC/XerD"/>
</dbReference>
<dbReference type="Gene3D" id="1.10.443.10">
    <property type="entry name" value="Intergrase catalytic core"/>
    <property type="match status" value="1"/>
</dbReference>
<evidence type="ECO:0000256" key="4">
    <source>
        <dbReference type="ARBA" id="ARBA00022829"/>
    </source>
</evidence>
<dbReference type="InterPro" id="IPR050090">
    <property type="entry name" value="Tyrosine_recombinase_XerCD"/>
</dbReference>
<evidence type="ECO:0000256" key="2">
    <source>
        <dbReference type="ARBA" id="ARBA00022490"/>
    </source>
</evidence>
<dbReference type="GO" id="GO:0005737">
    <property type="term" value="C:cytoplasm"/>
    <property type="evidence" value="ECO:0007669"/>
    <property type="project" value="UniProtKB-SubCell"/>
</dbReference>
<dbReference type="GO" id="GO:0003677">
    <property type="term" value="F:DNA binding"/>
    <property type="evidence" value="ECO:0007669"/>
    <property type="project" value="UniProtKB-UniRule"/>
</dbReference>
<proteinExistence type="inferred from homology"/>
<comment type="similarity">
    <text evidence="9">Belongs to the 'phage' integrase family. XerC subfamily.</text>
</comment>
<dbReference type="EMBL" id="NOXT01000117">
    <property type="protein sequence ID" value="OYQ26527.1"/>
    <property type="molecule type" value="Genomic_DNA"/>
</dbReference>
<dbReference type="AlphaFoldDB" id="A0A255YBA9"/>
<evidence type="ECO:0000313" key="12">
    <source>
        <dbReference type="EMBL" id="OYQ26527.1"/>
    </source>
</evidence>
<evidence type="ECO:0000313" key="13">
    <source>
        <dbReference type="Proteomes" id="UP000216991"/>
    </source>
</evidence>
<dbReference type="PANTHER" id="PTHR30349:SF90">
    <property type="entry name" value="TYROSINE RECOMBINASE XERD"/>
    <property type="match status" value="1"/>
</dbReference>
<dbReference type="InterPro" id="IPR010998">
    <property type="entry name" value="Integrase_recombinase_N"/>
</dbReference>
<dbReference type="SUPFAM" id="SSF56349">
    <property type="entry name" value="DNA breaking-rejoining enzymes"/>
    <property type="match status" value="1"/>
</dbReference>
<dbReference type="GO" id="GO:0007059">
    <property type="term" value="P:chromosome segregation"/>
    <property type="evidence" value="ECO:0007669"/>
    <property type="project" value="UniProtKB-UniRule"/>
</dbReference>
<keyword evidence="4 9" id="KW-0159">Chromosome partition</keyword>
<comment type="function">
    <text evidence="9">Site-specific tyrosine recombinase, which acts by catalyzing the cutting and rejoining of the recombining DNA molecules. The XerC-XerD complex is essential to convert dimers of the bacterial chromosome into monomers to permit their segregation at cell division. It also contributes to the segregational stability of plasmids.</text>
</comment>
<dbReference type="InterPro" id="IPR004107">
    <property type="entry name" value="Integrase_SAM-like_N"/>
</dbReference>
<dbReference type="OrthoDB" id="9801717at2"/>
<dbReference type="PANTHER" id="PTHR30349">
    <property type="entry name" value="PHAGE INTEGRASE-RELATED"/>
    <property type="match status" value="1"/>
</dbReference>
<protein>
    <recommendedName>
        <fullName evidence="9">Tyrosine recombinase XerC</fullName>
    </recommendedName>
</protein>
<feature type="active site" evidence="9">
    <location>
        <position position="154"/>
    </location>
</feature>
<dbReference type="GO" id="GO:0009037">
    <property type="term" value="F:tyrosine-based site-specific recombinase activity"/>
    <property type="evidence" value="ECO:0007669"/>
    <property type="project" value="UniProtKB-UniRule"/>
</dbReference>
<evidence type="ECO:0000256" key="1">
    <source>
        <dbReference type="ARBA" id="ARBA00004496"/>
    </source>
</evidence>
<feature type="domain" description="Tyr recombinase" evidence="10">
    <location>
        <begin position="111"/>
        <end position="293"/>
    </location>
</feature>
<keyword evidence="7 9" id="KW-0233">DNA recombination</keyword>
<dbReference type="Gene3D" id="1.10.150.130">
    <property type="match status" value="1"/>
</dbReference>
<dbReference type="InterPro" id="IPR011010">
    <property type="entry name" value="DNA_brk_join_enz"/>
</dbReference>
<evidence type="ECO:0000259" key="10">
    <source>
        <dbReference type="PROSITE" id="PS51898"/>
    </source>
</evidence>
<feature type="active site" evidence="9">
    <location>
        <position position="248"/>
    </location>
</feature>
<comment type="caution">
    <text evidence="12">The sequence shown here is derived from an EMBL/GenBank/DDBJ whole genome shotgun (WGS) entry which is preliminary data.</text>
</comment>
<dbReference type="Pfam" id="PF00589">
    <property type="entry name" value="Phage_integrase"/>
    <property type="match status" value="1"/>
</dbReference>